<dbReference type="HAMAP" id="MF_00244">
    <property type="entry name" value="NaMN_adenylyltr"/>
    <property type="match status" value="1"/>
</dbReference>
<reference evidence="12" key="1">
    <citation type="submission" date="2016-04" db="EMBL/GenBank/DDBJ databases">
        <authorList>
            <person name="Evans L.H."/>
            <person name="Alamgir A."/>
            <person name="Owens N."/>
            <person name="Weber N.D."/>
            <person name="Virtaneva K."/>
            <person name="Barbian K."/>
            <person name="Babar A."/>
            <person name="Rosenke K."/>
        </authorList>
    </citation>
    <scope>NUCLEOTIDE SEQUENCE</scope>
    <source>
        <strain evidence="12">86</strain>
    </source>
</reference>
<keyword evidence="3 10" id="KW-0662">Pyridine nucleotide biosynthesis</keyword>
<evidence type="ECO:0000256" key="3">
    <source>
        <dbReference type="ARBA" id="ARBA00022642"/>
    </source>
</evidence>
<comment type="function">
    <text evidence="1 10">Catalyzes the reversible adenylation of nicotinate mononucleotide (NaMN) to nicotinic acid adenine dinucleotide (NaAD).</text>
</comment>
<comment type="pathway">
    <text evidence="2 10">Cofactor biosynthesis; NAD(+) biosynthesis; deamido-NAD(+) from nicotinate D-ribonucleotide: step 1/1.</text>
</comment>
<accession>A0A212JGU4</accession>
<dbReference type="EMBL" id="FLUQ01000001">
    <property type="protein sequence ID" value="SBV98673.1"/>
    <property type="molecule type" value="Genomic_DNA"/>
</dbReference>
<dbReference type="AlphaFoldDB" id="A0A212JGU4"/>
<dbReference type="UniPathway" id="UPA00253">
    <property type="reaction ID" value="UER00332"/>
</dbReference>
<dbReference type="CDD" id="cd02165">
    <property type="entry name" value="NMNAT"/>
    <property type="match status" value="1"/>
</dbReference>
<dbReference type="PANTHER" id="PTHR39321:SF3">
    <property type="entry name" value="PHOSPHOPANTETHEINE ADENYLYLTRANSFERASE"/>
    <property type="match status" value="1"/>
</dbReference>
<evidence type="ECO:0000259" key="11">
    <source>
        <dbReference type="Pfam" id="PF01467"/>
    </source>
</evidence>
<evidence type="ECO:0000256" key="2">
    <source>
        <dbReference type="ARBA" id="ARBA00005019"/>
    </source>
</evidence>
<name>A0A212JGU4_9DELT</name>
<dbReference type="SUPFAM" id="SSF52374">
    <property type="entry name" value="Nucleotidylyl transferase"/>
    <property type="match status" value="1"/>
</dbReference>
<evidence type="ECO:0000256" key="1">
    <source>
        <dbReference type="ARBA" id="ARBA00002324"/>
    </source>
</evidence>
<comment type="similarity">
    <text evidence="10">Belongs to the NadD family.</text>
</comment>
<evidence type="ECO:0000256" key="5">
    <source>
        <dbReference type="ARBA" id="ARBA00022695"/>
    </source>
</evidence>
<dbReference type="InterPro" id="IPR014729">
    <property type="entry name" value="Rossmann-like_a/b/a_fold"/>
</dbReference>
<dbReference type="EC" id="2.7.7.18" evidence="10"/>
<evidence type="ECO:0000256" key="7">
    <source>
        <dbReference type="ARBA" id="ARBA00022840"/>
    </source>
</evidence>
<dbReference type="InterPro" id="IPR004821">
    <property type="entry name" value="Cyt_trans-like"/>
</dbReference>
<keyword evidence="6 10" id="KW-0547">Nucleotide-binding</keyword>
<feature type="domain" description="Cytidyltransferase-like" evidence="11">
    <location>
        <begin position="11"/>
        <end position="154"/>
    </location>
</feature>
<dbReference type="Gene3D" id="3.40.50.620">
    <property type="entry name" value="HUPs"/>
    <property type="match status" value="1"/>
</dbReference>
<dbReference type="PANTHER" id="PTHR39321">
    <property type="entry name" value="NICOTINATE-NUCLEOTIDE ADENYLYLTRANSFERASE-RELATED"/>
    <property type="match status" value="1"/>
</dbReference>
<keyword evidence="4 10" id="KW-0808">Transferase</keyword>
<evidence type="ECO:0000313" key="12">
    <source>
        <dbReference type="EMBL" id="SBV98673.1"/>
    </source>
</evidence>
<dbReference type="InterPro" id="IPR005248">
    <property type="entry name" value="NadD/NMNAT"/>
</dbReference>
<comment type="catalytic activity">
    <reaction evidence="9 10">
        <text>nicotinate beta-D-ribonucleotide + ATP + H(+) = deamido-NAD(+) + diphosphate</text>
        <dbReference type="Rhea" id="RHEA:22860"/>
        <dbReference type="ChEBI" id="CHEBI:15378"/>
        <dbReference type="ChEBI" id="CHEBI:30616"/>
        <dbReference type="ChEBI" id="CHEBI:33019"/>
        <dbReference type="ChEBI" id="CHEBI:57502"/>
        <dbReference type="ChEBI" id="CHEBI:58437"/>
        <dbReference type="EC" id="2.7.7.18"/>
    </reaction>
</comment>
<evidence type="ECO:0000256" key="4">
    <source>
        <dbReference type="ARBA" id="ARBA00022679"/>
    </source>
</evidence>
<dbReference type="GO" id="GO:0009435">
    <property type="term" value="P:NAD+ biosynthetic process"/>
    <property type="evidence" value="ECO:0007669"/>
    <property type="project" value="UniProtKB-UniRule"/>
</dbReference>
<dbReference type="Pfam" id="PF01467">
    <property type="entry name" value="CTP_transf_like"/>
    <property type="match status" value="1"/>
</dbReference>
<evidence type="ECO:0000256" key="8">
    <source>
        <dbReference type="ARBA" id="ARBA00023027"/>
    </source>
</evidence>
<keyword evidence="8 10" id="KW-0520">NAD</keyword>
<evidence type="ECO:0000256" key="10">
    <source>
        <dbReference type="HAMAP-Rule" id="MF_00244"/>
    </source>
</evidence>
<sequence length="231" mass="25737">MTKDTKPLLGIFGGTFNPVHLGHMRLVLEVMESVRPARLDLLPSARPPHKGGRRLLPFDLRVELLNAAIAGMDNVFVNTLENERDTPSYTVDTLRIYREREPDSRLFFILGAEDFSLIATWQQWEMLPYLADIVVVPRSGAAGEVFSDTIRDLWPRAVRTDAPFGAADTAYAIPGVADAGRFIHLPLPRLDIRAELVRERLLAGRSAKFLVPDAVHALLGAHPEALAVWRS</sequence>
<keyword evidence="5 10" id="KW-0548">Nucleotidyltransferase</keyword>
<proteinExistence type="inferred from homology"/>
<dbReference type="GO" id="GO:0004515">
    <property type="term" value="F:nicotinate-nucleotide adenylyltransferase activity"/>
    <property type="evidence" value="ECO:0007669"/>
    <property type="project" value="UniProtKB-UniRule"/>
</dbReference>
<dbReference type="NCBIfam" id="TIGR00482">
    <property type="entry name" value="nicotinate (nicotinamide) nucleotide adenylyltransferase"/>
    <property type="match status" value="1"/>
</dbReference>
<dbReference type="GO" id="GO:0005524">
    <property type="term" value="F:ATP binding"/>
    <property type="evidence" value="ECO:0007669"/>
    <property type="project" value="UniProtKB-KW"/>
</dbReference>
<gene>
    <name evidence="10 12" type="primary">nadD</name>
    <name evidence="12" type="ORF">KL86DPRO_11428</name>
</gene>
<protein>
    <recommendedName>
        <fullName evidence="10">Probable nicotinate-nucleotide adenylyltransferase</fullName>
        <ecNumber evidence="10">2.7.7.18</ecNumber>
    </recommendedName>
    <alternativeName>
        <fullName evidence="10">Deamido-NAD(+) diphosphorylase</fullName>
    </alternativeName>
    <alternativeName>
        <fullName evidence="10">Deamido-NAD(+) pyrophosphorylase</fullName>
    </alternativeName>
    <alternativeName>
        <fullName evidence="10">Nicotinate mononucleotide adenylyltransferase</fullName>
        <shortName evidence="10">NaMN adenylyltransferase</shortName>
    </alternativeName>
</protein>
<evidence type="ECO:0000256" key="9">
    <source>
        <dbReference type="ARBA" id="ARBA00048721"/>
    </source>
</evidence>
<keyword evidence="7 10" id="KW-0067">ATP-binding</keyword>
<evidence type="ECO:0000256" key="6">
    <source>
        <dbReference type="ARBA" id="ARBA00022741"/>
    </source>
</evidence>
<organism evidence="12">
    <name type="scientific">uncultured delta proteobacterium</name>
    <dbReference type="NCBI Taxonomy" id="34034"/>
    <lineage>
        <taxon>Bacteria</taxon>
        <taxon>Deltaproteobacteria</taxon>
        <taxon>environmental samples</taxon>
    </lineage>
</organism>